<dbReference type="InterPro" id="IPR045584">
    <property type="entry name" value="Pilin-like"/>
</dbReference>
<reference evidence="2 3" key="1">
    <citation type="submission" date="2020-02" db="EMBL/GenBank/DDBJ databases">
        <title>Genomic and physiological characterization of two novel Nitrospinaceae genera.</title>
        <authorList>
            <person name="Mueller A.J."/>
            <person name="Jung M.-Y."/>
            <person name="Strachan C.R."/>
            <person name="Herbold C.W."/>
            <person name="Kirkegaard R.H."/>
            <person name="Daims H."/>
        </authorList>
    </citation>
    <scope>NUCLEOTIDE SEQUENCE [LARGE SCALE GENOMIC DNA]</scope>
    <source>
        <strain evidence="2">EB</strain>
    </source>
</reference>
<dbReference type="InterPro" id="IPR012902">
    <property type="entry name" value="N_methyl_site"/>
</dbReference>
<dbReference type="KEGG" id="nli:G3M70_11940"/>
<organism evidence="2 3">
    <name type="scientific">Candidatus Nitronauta litoralis</name>
    <dbReference type="NCBI Taxonomy" id="2705533"/>
    <lineage>
        <taxon>Bacteria</taxon>
        <taxon>Pseudomonadati</taxon>
        <taxon>Nitrospinota/Tectimicrobiota group</taxon>
        <taxon>Nitrospinota</taxon>
        <taxon>Nitrospinia</taxon>
        <taxon>Nitrospinales</taxon>
        <taxon>Nitrospinaceae</taxon>
        <taxon>Candidatus Nitronauta</taxon>
    </lineage>
</organism>
<gene>
    <name evidence="2" type="ORF">G3M70_11940</name>
</gene>
<dbReference type="Proteomes" id="UP000594688">
    <property type="component" value="Chromosome"/>
</dbReference>
<keyword evidence="1" id="KW-0812">Transmembrane</keyword>
<dbReference type="NCBIfam" id="TIGR02532">
    <property type="entry name" value="IV_pilin_GFxxxE"/>
    <property type="match status" value="1"/>
</dbReference>
<dbReference type="Pfam" id="PF07963">
    <property type="entry name" value="N_methyl"/>
    <property type="match status" value="1"/>
</dbReference>
<dbReference type="SUPFAM" id="SSF54523">
    <property type="entry name" value="Pili subunits"/>
    <property type="match status" value="1"/>
</dbReference>
<evidence type="ECO:0000256" key="1">
    <source>
        <dbReference type="SAM" id="Phobius"/>
    </source>
</evidence>
<evidence type="ECO:0000313" key="3">
    <source>
        <dbReference type="Proteomes" id="UP000594688"/>
    </source>
</evidence>
<proteinExistence type="predicted"/>
<keyword evidence="1" id="KW-1133">Transmembrane helix</keyword>
<accession>A0A7T0BXY9</accession>
<keyword evidence="1" id="KW-0472">Membrane</keyword>
<name>A0A7T0BXY9_9BACT</name>
<protein>
    <submittedName>
        <fullName evidence="2">Type II secretion system protein</fullName>
    </submittedName>
</protein>
<dbReference type="EMBL" id="CP048685">
    <property type="protein sequence ID" value="QPJ62542.1"/>
    <property type="molecule type" value="Genomic_DNA"/>
</dbReference>
<dbReference type="PROSITE" id="PS00409">
    <property type="entry name" value="PROKAR_NTER_METHYL"/>
    <property type="match status" value="1"/>
</dbReference>
<feature type="transmembrane region" description="Helical" evidence="1">
    <location>
        <begin position="55"/>
        <end position="76"/>
    </location>
</feature>
<sequence length="192" mass="20972">MNGNKNAPLRRTQCDRLKQQHVILRPFVSRRTGSAKNLPFAFDFRGYAKVSSEKGFTLIEILSTILLLGILAAVALPQITTDTIDINSAGQIVRSDLRFLQRLAMGQNTGTLNITFTLGANTYNTFDAGGNGVTRTLPQNITISSPTKNLGYNRFGEPAFGTPTDFVRITNGTQTIEITIQQFTGMITVASL</sequence>
<dbReference type="AlphaFoldDB" id="A0A7T0BXY9"/>
<evidence type="ECO:0000313" key="2">
    <source>
        <dbReference type="EMBL" id="QPJ62542.1"/>
    </source>
</evidence>